<feature type="transmembrane region" description="Helical" evidence="1">
    <location>
        <begin position="54"/>
        <end position="74"/>
    </location>
</feature>
<name>A0ABU0E095_9FIRM</name>
<dbReference type="EMBL" id="JAUSUR010000001">
    <property type="protein sequence ID" value="MDQ0360158.1"/>
    <property type="molecule type" value="Genomic_DNA"/>
</dbReference>
<accession>A0ABU0E095</accession>
<evidence type="ECO:0000313" key="3">
    <source>
        <dbReference type="Proteomes" id="UP001230220"/>
    </source>
</evidence>
<keyword evidence="1" id="KW-1133">Transmembrane helix</keyword>
<feature type="transmembrane region" description="Helical" evidence="1">
    <location>
        <begin position="29"/>
        <end position="48"/>
    </location>
</feature>
<reference evidence="2 3" key="1">
    <citation type="submission" date="2023-07" db="EMBL/GenBank/DDBJ databases">
        <title>Genomic Encyclopedia of Type Strains, Phase IV (KMG-IV): sequencing the most valuable type-strain genomes for metagenomic binning, comparative biology and taxonomic classification.</title>
        <authorList>
            <person name="Goeker M."/>
        </authorList>
    </citation>
    <scope>NUCLEOTIDE SEQUENCE [LARGE SCALE GENOMIC DNA]</scope>
    <source>
        <strain evidence="2 3">DSM 16784</strain>
    </source>
</reference>
<evidence type="ECO:0008006" key="4">
    <source>
        <dbReference type="Google" id="ProtNLM"/>
    </source>
</evidence>
<comment type="caution">
    <text evidence="2">The sequence shown here is derived from an EMBL/GenBank/DDBJ whole genome shotgun (WGS) entry which is preliminary data.</text>
</comment>
<dbReference type="Proteomes" id="UP001230220">
    <property type="component" value="Unassembled WGS sequence"/>
</dbReference>
<proteinExistence type="predicted"/>
<evidence type="ECO:0000313" key="2">
    <source>
        <dbReference type="EMBL" id="MDQ0360158.1"/>
    </source>
</evidence>
<evidence type="ECO:0000256" key="1">
    <source>
        <dbReference type="SAM" id="Phobius"/>
    </source>
</evidence>
<keyword evidence="3" id="KW-1185">Reference proteome</keyword>
<keyword evidence="1" id="KW-0472">Membrane</keyword>
<organism evidence="2 3">
    <name type="scientific">Breznakia pachnodae</name>
    <dbReference type="NCBI Taxonomy" id="265178"/>
    <lineage>
        <taxon>Bacteria</taxon>
        <taxon>Bacillati</taxon>
        <taxon>Bacillota</taxon>
        <taxon>Erysipelotrichia</taxon>
        <taxon>Erysipelotrichales</taxon>
        <taxon>Erysipelotrichaceae</taxon>
        <taxon>Breznakia</taxon>
    </lineage>
</organism>
<dbReference type="Gene3D" id="1.20.1280.290">
    <property type="match status" value="1"/>
</dbReference>
<gene>
    <name evidence="2" type="ORF">J2S15_000889</name>
</gene>
<dbReference type="RefSeq" id="WP_307405824.1">
    <property type="nucleotide sequence ID" value="NZ_JAUSUR010000001.1"/>
</dbReference>
<protein>
    <recommendedName>
        <fullName evidence="4">PQ-loop repeat-containing protein</fullName>
    </recommendedName>
</protein>
<keyword evidence="1" id="KW-0812">Transmembrane</keyword>
<sequence>MLMVVSFGISWPISIYKSWKSRTAKGKSIIFTLFIWAGYIFGTTGKLLSDELTYVFVFYIINLLTVSFDMILYFRNSRLDKLREKQQCNS</sequence>